<keyword evidence="4" id="KW-1185">Reference proteome</keyword>
<dbReference type="InterPro" id="IPR001680">
    <property type="entry name" value="WD40_rpt"/>
</dbReference>
<sequence length="652" mass="73703">MSGECDNDHRQEKELCFLIAKFLKSKFPELASRFIDECEKSKMFPSSIFCNAPNYNQLDQSLYPSIPVNHLINLLKLPPVERFNASSWNSNNISLLRPIYRQTLPNKSDLSLFRPIIRMVGHFFVPYCLAIDKTSQILISGSDDGKVKVWQMPDMNLLQSYTLSKGGITEILVHPSNSYFCFSDDKGVFVTVSIRTGLVKRKIDNLGEGINAFKFSSCGKFVAISTKSAKIYIWKFNELLDNKNCFCCFQVKTTSTWWLEFTPGGSFLVFVGGDLKIYIFSLSKMKGELVYESPADDISSITINKRPPYSLICVESNTDSLTLLKTNLDSTKPHISNNSLTATTINNNNMNLNNGNSVNLNIEFGYRFDDELDSFDVKGYNDEEWSQMANDVSKLLNQKVTLNLTTANLVDARWNCDESLIIVLTRNALYAWQSPTKTNTYTQPDSHEDSQEENSQNDRQDAHIKKAGNFRLMHKIEHKYLLSHCSALELHPTKPLIAFVACVEGTCSIWDITLQKELATIELCQSPTCITWAPDGSYISAADYCCGITVIAASLQTNVKSAQQFLACEFDNNDTESNDEVEDEEFQDEMILDATGNPLMEQPKRMRLMQIRTSVVQQMPSKVAVEFETTLDKKKYLQSKSSSSSSNIIIMM</sequence>
<dbReference type="OrthoDB" id="10250769at2759"/>
<dbReference type="PANTHER" id="PTHR16266">
    <property type="entry name" value="WD REPEAT DOMAIN 9"/>
    <property type="match status" value="1"/>
</dbReference>
<evidence type="ECO:0000313" key="3">
    <source>
        <dbReference type="EMBL" id="OHS98323.1"/>
    </source>
</evidence>
<accession>A0A1J4JL81</accession>
<feature type="region of interest" description="Disordered" evidence="2">
    <location>
        <begin position="439"/>
        <end position="460"/>
    </location>
</feature>
<proteinExistence type="predicted"/>
<dbReference type="GO" id="GO:0005634">
    <property type="term" value="C:nucleus"/>
    <property type="evidence" value="ECO:0007669"/>
    <property type="project" value="TreeGrafter"/>
</dbReference>
<dbReference type="AlphaFoldDB" id="A0A1J4JL81"/>
<evidence type="ECO:0000313" key="4">
    <source>
        <dbReference type="Proteomes" id="UP000179807"/>
    </source>
</evidence>
<dbReference type="VEuPathDB" id="TrichDB:TRFO_08888"/>
<dbReference type="InterPro" id="IPR015943">
    <property type="entry name" value="WD40/YVTN_repeat-like_dom_sf"/>
</dbReference>
<dbReference type="GO" id="GO:0006357">
    <property type="term" value="P:regulation of transcription by RNA polymerase II"/>
    <property type="evidence" value="ECO:0007669"/>
    <property type="project" value="TreeGrafter"/>
</dbReference>
<dbReference type="GeneID" id="94829259"/>
<name>A0A1J4JL81_9EUKA</name>
<dbReference type="PROSITE" id="PS50294">
    <property type="entry name" value="WD_REPEATS_REGION"/>
    <property type="match status" value="1"/>
</dbReference>
<dbReference type="InterPro" id="IPR036322">
    <property type="entry name" value="WD40_repeat_dom_sf"/>
</dbReference>
<dbReference type="PROSITE" id="PS50082">
    <property type="entry name" value="WD_REPEATS_2"/>
    <property type="match status" value="1"/>
</dbReference>
<dbReference type="SUPFAM" id="SSF50978">
    <property type="entry name" value="WD40 repeat-like"/>
    <property type="match status" value="1"/>
</dbReference>
<dbReference type="SUPFAM" id="SSF50998">
    <property type="entry name" value="Quinoprotein alcohol dehydrogenase-like"/>
    <property type="match status" value="1"/>
</dbReference>
<evidence type="ECO:0000256" key="1">
    <source>
        <dbReference type="PROSITE-ProRule" id="PRU00221"/>
    </source>
</evidence>
<dbReference type="Gene3D" id="2.130.10.10">
    <property type="entry name" value="YVTN repeat-like/Quinoprotein amine dehydrogenase"/>
    <property type="match status" value="2"/>
</dbReference>
<dbReference type="GO" id="GO:0007010">
    <property type="term" value="P:cytoskeleton organization"/>
    <property type="evidence" value="ECO:0007669"/>
    <property type="project" value="TreeGrafter"/>
</dbReference>
<keyword evidence="1" id="KW-0853">WD repeat</keyword>
<protein>
    <submittedName>
        <fullName evidence="3">Uncharacterized protein</fullName>
    </submittedName>
</protein>
<gene>
    <name evidence="3" type="ORF">TRFO_08888</name>
</gene>
<dbReference type="InterPro" id="IPR052060">
    <property type="entry name" value="Bromo_WD_repeat"/>
</dbReference>
<dbReference type="SMART" id="SM00320">
    <property type="entry name" value="WD40"/>
    <property type="match status" value="5"/>
</dbReference>
<organism evidence="3 4">
    <name type="scientific">Tritrichomonas foetus</name>
    <dbReference type="NCBI Taxonomy" id="1144522"/>
    <lineage>
        <taxon>Eukaryota</taxon>
        <taxon>Metamonada</taxon>
        <taxon>Parabasalia</taxon>
        <taxon>Tritrichomonadida</taxon>
        <taxon>Tritrichomonadidae</taxon>
        <taxon>Tritrichomonas</taxon>
    </lineage>
</organism>
<dbReference type="Pfam" id="PF00400">
    <property type="entry name" value="WD40"/>
    <property type="match status" value="1"/>
</dbReference>
<reference evidence="3" key="1">
    <citation type="submission" date="2016-10" db="EMBL/GenBank/DDBJ databases">
        <authorList>
            <person name="Benchimol M."/>
            <person name="Almeida L.G."/>
            <person name="Vasconcelos A.T."/>
            <person name="Perreira-Neves A."/>
            <person name="Rosa I.A."/>
            <person name="Tasca T."/>
            <person name="Bogo M.R."/>
            <person name="de Souza W."/>
        </authorList>
    </citation>
    <scope>NUCLEOTIDE SEQUENCE [LARGE SCALE GENOMIC DNA]</scope>
    <source>
        <strain evidence="3">K</strain>
    </source>
</reference>
<dbReference type="RefSeq" id="XP_068351460.1">
    <property type="nucleotide sequence ID" value="XM_068494555.1"/>
</dbReference>
<dbReference type="GO" id="GO:0008360">
    <property type="term" value="P:regulation of cell shape"/>
    <property type="evidence" value="ECO:0007669"/>
    <property type="project" value="TreeGrafter"/>
</dbReference>
<dbReference type="PANTHER" id="PTHR16266:SF17">
    <property type="entry name" value="BRWD3"/>
    <property type="match status" value="1"/>
</dbReference>
<dbReference type="EMBL" id="MLAK01001060">
    <property type="protein sequence ID" value="OHS98323.1"/>
    <property type="molecule type" value="Genomic_DNA"/>
</dbReference>
<comment type="caution">
    <text evidence="3">The sequence shown here is derived from an EMBL/GenBank/DDBJ whole genome shotgun (WGS) entry which is preliminary data.</text>
</comment>
<evidence type="ECO:0000256" key="2">
    <source>
        <dbReference type="SAM" id="MobiDB-lite"/>
    </source>
</evidence>
<dbReference type="Proteomes" id="UP000179807">
    <property type="component" value="Unassembled WGS sequence"/>
</dbReference>
<feature type="repeat" description="WD" evidence="1">
    <location>
        <begin position="119"/>
        <end position="160"/>
    </location>
</feature>
<dbReference type="InterPro" id="IPR011047">
    <property type="entry name" value="Quinoprotein_ADH-like_sf"/>
</dbReference>